<evidence type="ECO:0000313" key="1">
    <source>
        <dbReference type="EMBL" id="SEK06393.1"/>
    </source>
</evidence>
<dbReference type="STRING" id="1227549.SAMN05444007_11615"/>
<organism evidence="1 2">
    <name type="scientific">Cribrihabitans marinus</name>
    <dbReference type="NCBI Taxonomy" id="1227549"/>
    <lineage>
        <taxon>Bacteria</taxon>
        <taxon>Pseudomonadati</taxon>
        <taxon>Pseudomonadota</taxon>
        <taxon>Alphaproteobacteria</taxon>
        <taxon>Rhodobacterales</taxon>
        <taxon>Paracoccaceae</taxon>
        <taxon>Cribrihabitans</taxon>
    </lineage>
</organism>
<dbReference type="RefSeq" id="WP_092371189.1">
    <property type="nucleotide sequence ID" value="NZ_BMGV01000015.1"/>
</dbReference>
<reference evidence="1 2" key="1">
    <citation type="submission" date="2016-10" db="EMBL/GenBank/DDBJ databases">
        <authorList>
            <person name="de Groot N.N."/>
        </authorList>
    </citation>
    <scope>NUCLEOTIDE SEQUENCE [LARGE SCALE GENOMIC DNA]</scope>
    <source>
        <strain evidence="1 2">DSM 29340</strain>
    </source>
</reference>
<evidence type="ECO:0008006" key="3">
    <source>
        <dbReference type="Google" id="ProtNLM"/>
    </source>
</evidence>
<dbReference type="OrthoDB" id="7540582at2"/>
<name>A0A1H7DXB8_9RHOB</name>
<dbReference type="AlphaFoldDB" id="A0A1H7DXB8"/>
<dbReference type="Gene3D" id="3.40.50.300">
    <property type="entry name" value="P-loop containing nucleotide triphosphate hydrolases"/>
    <property type="match status" value="1"/>
</dbReference>
<keyword evidence="2" id="KW-1185">Reference proteome</keyword>
<dbReference type="SUPFAM" id="SSF52540">
    <property type="entry name" value="P-loop containing nucleoside triphosphate hydrolases"/>
    <property type="match status" value="1"/>
</dbReference>
<protein>
    <recommendedName>
        <fullName evidence="3">Sulfotransferase family protein</fullName>
    </recommendedName>
</protein>
<dbReference type="EMBL" id="FNYD01000016">
    <property type="protein sequence ID" value="SEK06393.1"/>
    <property type="molecule type" value="Genomic_DNA"/>
</dbReference>
<gene>
    <name evidence="1" type="ORF">SAMN05444007_11615</name>
</gene>
<dbReference type="InterPro" id="IPR027417">
    <property type="entry name" value="P-loop_NTPase"/>
</dbReference>
<sequence>MKCLLHIGTEKTGTTMLQTWLYLNRAALSAQGIALSDVLGTPSNRMLSAYFHTESDDFDRSHNISTPQQKARFFDGFEDRVRSEIQDAARTHHTMVISSEHLHSRLQTVEEIAALARFLTESFSSVRIVCYFREQSEVRKSLYSTAIRSGFFGKIEKFQREIDPDMHYYNYAVMFGKWADAFGSENLEPAIYDRNVFASGDLRIDFLTRVDQAIRMDALDYSATTPNAKLSALQAELCRAVNHVFPRYNRDGSLNATRQILRRRILNSSDLNLGAIEDPDQLRVYDLFDASNRAFSRRFLGHNENPFARPKAPANPDSYTVPLNRIEDILFSCATALARRHPVEPGLCDSDADVLRDVALKHETGQAPTKDEAVALMRLAQIARPTGPRIGQKLSEWLGEP</sequence>
<evidence type="ECO:0000313" key="2">
    <source>
        <dbReference type="Proteomes" id="UP000199379"/>
    </source>
</evidence>
<accession>A0A1H7DXB8</accession>
<proteinExistence type="predicted"/>
<dbReference type="Proteomes" id="UP000199379">
    <property type="component" value="Unassembled WGS sequence"/>
</dbReference>